<proteinExistence type="predicted"/>
<evidence type="ECO:0000256" key="1">
    <source>
        <dbReference type="SAM" id="MobiDB-lite"/>
    </source>
</evidence>
<evidence type="ECO:0000313" key="4">
    <source>
        <dbReference type="Proteomes" id="UP000516437"/>
    </source>
</evidence>
<organism evidence="3 4">
    <name type="scientific">Morella rubra</name>
    <name type="common">Chinese bayberry</name>
    <dbReference type="NCBI Taxonomy" id="262757"/>
    <lineage>
        <taxon>Eukaryota</taxon>
        <taxon>Viridiplantae</taxon>
        <taxon>Streptophyta</taxon>
        <taxon>Embryophyta</taxon>
        <taxon>Tracheophyta</taxon>
        <taxon>Spermatophyta</taxon>
        <taxon>Magnoliopsida</taxon>
        <taxon>eudicotyledons</taxon>
        <taxon>Gunneridae</taxon>
        <taxon>Pentapetalae</taxon>
        <taxon>rosids</taxon>
        <taxon>fabids</taxon>
        <taxon>Fagales</taxon>
        <taxon>Myricaceae</taxon>
        <taxon>Morella</taxon>
    </lineage>
</organism>
<sequence length="249" mass="27213">MAVHAKTTIFEQEENERLSEMGGRKAGSSPFHLPLEVRLKIARGVARGLAYIHEKKHVHGSIKPSNVLLNTDMEPIITDFGLERLLLGNTSHKASSSARFLAGQRSAIASNTREGIQDLPITGASTYAPAGSSVGSTVSPYQAPESLENLKPNPKWDVYSFGILLLELLTGRAFSERELGQWTAGSVAEEKNRVLRIIDVSIRSELQGREDAILACFKLGFSCASFVPHKRPSMKEALQVLERIPCSSC</sequence>
<keyword evidence="4" id="KW-1185">Reference proteome</keyword>
<dbReference type="PROSITE" id="PS50011">
    <property type="entry name" value="PROTEIN_KINASE_DOM"/>
    <property type="match status" value="1"/>
</dbReference>
<dbReference type="Proteomes" id="UP000516437">
    <property type="component" value="Chromosome 7"/>
</dbReference>
<dbReference type="GO" id="GO:0005524">
    <property type="term" value="F:ATP binding"/>
    <property type="evidence" value="ECO:0007669"/>
    <property type="project" value="InterPro"/>
</dbReference>
<evidence type="ECO:0000313" key="3">
    <source>
        <dbReference type="EMBL" id="KAB1208433.1"/>
    </source>
</evidence>
<feature type="region of interest" description="Disordered" evidence="1">
    <location>
        <begin position="1"/>
        <end position="25"/>
    </location>
</feature>
<reference evidence="3 4" key="1">
    <citation type="journal article" date="2019" name="Plant Biotechnol. J.">
        <title>The red bayberry genome and genetic basis of sex determination.</title>
        <authorList>
            <person name="Jia H.M."/>
            <person name="Jia H.J."/>
            <person name="Cai Q.L."/>
            <person name="Wang Y."/>
            <person name="Zhao H.B."/>
            <person name="Yang W.F."/>
            <person name="Wang G.Y."/>
            <person name="Li Y.H."/>
            <person name="Zhan D.L."/>
            <person name="Shen Y.T."/>
            <person name="Niu Q.F."/>
            <person name="Chang L."/>
            <person name="Qiu J."/>
            <person name="Zhao L."/>
            <person name="Xie H.B."/>
            <person name="Fu W.Y."/>
            <person name="Jin J."/>
            <person name="Li X.W."/>
            <person name="Jiao Y."/>
            <person name="Zhou C.C."/>
            <person name="Tu T."/>
            <person name="Chai C.Y."/>
            <person name="Gao J.L."/>
            <person name="Fan L.J."/>
            <person name="van de Weg E."/>
            <person name="Wang J.Y."/>
            <person name="Gao Z.S."/>
        </authorList>
    </citation>
    <scope>NUCLEOTIDE SEQUENCE [LARGE SCALE GENOMIC DNA]</scope>
    <source>
        <tissue evidence="3">Leaves</tissue>
    </source>
</reference>
<dbReference type="PANTHER" id="PTHR48007">
    <property type="entry name" value="LEUCINE-RICH REPEAT RECEPTOR-LIKE PROTEIN KINASE PXC1"/>
    <property type="match status" value="1"/>
</dbReference>
<dbReference type="EMBL" id="RXIC02000025">
    <property type="protein sequence ID" value="KAB1208433.1"/>
    <property type="molecule type" value="Genomic_DNA"/>
</dbReference>
<evidence type="ECO:0000259" key="2">
    <source>
        <dbReference type="PROSITE" id="PS50011"/>
    </source>
</evidence>
<dbReference type="InterPro" id="IPR046959">
    <property type="entry name" value="PRK1-6/SRF4-like"/>
</dbReference>
<dbReference type="Gene3D" id="1.10.510.10">
    <property type="entry name" value="Transferase(Phosphotransferase) domain 1"/>
    <property type="match status" value="1"/>
</dbReference>
<gene>
    <name evidence="3" type="ORF">CJ030_MR7G022709</name>
</gene>
<dbReference type="InterPro" id="IPR000719">
    <property type="entry name" value="Prot_kinase_dom"/>
</dbReference>
<dbReference type="OrthoDB" id="346907at2759"/>
<feature type="domain" description="Protein kinase" evidence="2">
    <location>
        <begin position="1"/>
        <end position="244"/>
    </location>
</feature>
<dbReference type="SMART" id="SM00220">
    <property type="entry name" value="S_TKc"/>
    <property type="match status" value="1"/>
</dbReference>
<protein>
    <recommendedName>
        <fullName evidence="2">Protein kinase domain-containing protein</fullName>
    </recommendedName>
</protein>
<dbReference type="PANTHER" id="PTHR48007:SF47">
    <property type="entry name" value="PROTEIN KINASE DOMAIN-CONTAINING PROTEIN"/>
    <property type="match status" value="1"/>
</dbReference>
<dbReference type="InterPro" id="IPR011009">
    <property type="entry name" value="Kinase-like_dom_sf"/>
</dbReference>
<dbReference type="GO" id="GO:0004672">
    <property type="term" value="F:protein kinase activity"/>
    <property type="evidence" value="ECO:0007669"/>
    <property type="project" value="InterPro"/>
</dbReference>
<comment type="caution">
    <text evidence="3">The sequence shown here is derived from an EMBL/GenBank/DDBJ whole genome shotgun (WGS) entry which is preliminary data.</text>
</comment>
<accession>A0A6A1V6P7</accession>
<name>A0A6A1V6P7_9ROSI</name>
<dbReference type="AlphaFoldDB" id="A0A6A1V6P7"/>
<dbReference type="SUPFAM" id="SSF56112">
    <property type="entry name" value="Protein kinase-like (PK-like)"/>
    <property type="match status" value="1"/>
</dbReference>
<dbReference type="Pfam" id="PF00069">
    <property type="entry name" value="Pkinase"/>
    <property type="match status" value="2"/>
</dbReference>